<reference evidence="1 2" key="1">
    <citation type="submission" date="2014-07" db="EMBL/GenBank/DDBJ databases">
        <authorList>
            <person name="Urmite Genomes Urmite Genomes"/>
        </authorList>
    </citation>
    <scope>NUCLEOTIDE SEQUENCE [LARGE SCALE GENOMIC DNA]</scope>
    <source>
        <strain evidence="1 2">13MG44_air</strain>
    </source>
</reference>
<proteinExistence type="predicted"/>
<dbReference type="OrthoDB" id="2418592at2"/>
<dbReference type="RefSeq" id="WP_035808301.1">
    <property type="nucleotide sequence ID" value="NZ_CCSE01000001.1"/>
</dbReference>
<evidence type="ECO:0008006" key="3">
    <source>
        <dbReference type="Google" id="ProtNLM"/>
    </source>
</evidence>
<dbReference type="STRING" id="1461582.BN1048_00605"/>
<dbReference type="EMBL" id="CCSE01000001">
    <property type="protein sequence ID" value="CDZ99691.1"/>
    <property type="molecule type" value="Genomic_DNA"/>
</dbReference>
<dbReference type="AlphaFoldDB" id="A0A078M4W2"/>
<name>A0A078M4W2_9STAP</name>
<sequence length="88" mass="9834">MDACQNCGVKIAEETDICPNCGAYTYGGEQAEDVEDRIENVAVEEEILDGPVSFNEPIENLPDETYLDDEVDDLELEAERRKFGKSTE</sequence>
<dbReference type="HOGENOM" id="CLU_2479170_0_0_9"/>
<keyword evidence="2" id="KW-1185">Reference proteome</keyword>
<organism evidence="1 2">
    <name type="scientific">Jeotgalicoccus saudimassiliensis</name>
    <dbReference type="NCBI Taxonomy" id="1461582"/>
    <lineage>
        <taxon>Bacteria</taxon>
        <taxon>Bacillati</taxon>
        <taxon>Bacillota</taxon>
        <taxon>Bacilli</taxon>
        <taxon>Bacillales</taxon>
        <taxon>Staphylococcaceae</taxon>
        <taxon>Jeotgalicoccus</taxon>
    </lineage>
</organism>
<evidence type="ECO:0000313" key="2">
    <source>
        <dbReference type="Proteomes" id="UP000044136"/>
    </source>
</evidence>
<protein>
    <recommendedName>
        <fullName evidence="3">Zinc-ribbon domain-containing protein</fullName>
    </recommendedName>
</protein>
<dbReference type="Proteomes" id="UP000044136">
    <property type="component" value="Unassembled WGS sequence"/>
</dbReference>
<evidence type="ECO:0000313" key="1">
    <source>
        <dbReference type="EMBL" id="CDZ99691.1"/>
    </source>
</evidence>
<accession>A0A078M4W2</accession>
<gene>
    <name evidence="1" type="ORF">BN1048_00605</name>
</gene>